<accession>A0A176YKR1</accession>
<evidence type="ECO:0000313" key="1">
    <source>
        <dbReference type="EMBL" id="OAF06481.1"/>
    </source>
</evidence>
<evidence type="ECO:0000313" key="2">
    <source>
        <dbReference type="Proteomes" id="UP000076959"/>
    </source>
</evidence>
<comment type="caution">
    <text evidence="1">The sequence shown here is derived from an EMBL/GenBank/DDBJ whole genome shotgun (WGS) entry which is preliminary data.</text>
</comment>
<proteinExistence type="predicted"/>
<dbReference type="AlphaFoldDB" id="A0A176YKR1"/>
<gene>
    <name evidence="1" type="ORF">AYJ54_19730</name>
</gene>
<protein>
    <submittedName>
        <fullName evidence="1">Uncharacterized protein</fullName>
    </submittedName>
</protein>
<sequence>MLLTLLSDTTVDTGRLESFIVGRGVGTLPLRKVGASPVPGCLTSEDEERETWTAESLRVLFLKSFGFSDRGRTKDFGGTRFKGNTMTS</sequence>
<dbReference type="EMBL" id="LUUB01000076">
    <property type="protein sequence ID" value="OAF06481.1"/>
    <property type="molecule type" value="Genomic_DNA"/>
</dbReference>
<dbReference type="Proteomes" id="UP000076959">
    <property type="component" value="Unassembled WGS sequence"/>
</dbReference>
<reference evidence="1 2" key="1">
    <citation type="submission" date="2016-03" db="EMBL/GenBank/DDBJ databases">
        <title>Draft Genome Sequence of the Strain BR 10245 (Bradyrhizobium sp.) isolated from nodules of Centrolobium paraense.</title>
        <authorList>
            <person name="Simoes-Araujo J.L.Sr."/>
            <person name="Barauna A.C."/>
            <person name="Silva K."/>
            <person name="Zilli J.E."/>
        </authorList>
    </citation>
    <scope>NUCLEOTIDE SEQUENCE [LARGE SCALE GENOMIC DNA]</scope>
    <source>
        <strain evidence="1 2">BR 10245</strain>
    </source>
</reference>
<keyword evidence="2" id="KW-1185">Reference proteome</keyword>
<name>A0A176YKR1_9BRAD</name>
<dbReference type="RefSeq" id="WP_063702871.1">
    <property type="nucleotide sequence ID" value="NZ_LUUB01000076.1"/>
</dbReference>
<organism evidence="1 2">
    <name type="scientific">Bradyrhizobium centrolobii</name>
    <dbReference type="NCBI Taxonomy" id="1505087"/>
    <lineage>
        <taxon>Bacteria</taxon>
        <taxon>Pseudomonadati</taxon>
        <taxon>Pseudomonadota</taxon>
        <taxon>Alphaproteobacteria</taxon>
        <taxon>Hyphomicrobiales</taxon>
        <taxon>Nitrobacteraceae</taxon>
        <taxon>Bradyrhizobium</taxon>
    </lineage>
</organism>